<dbReference type="Proteomes" id="UP000562045">
    <property type="component" value="Unassembled WGS sequence"/>
</dbReference>
<organism evidence="1 2">
    <name type="scientific">Nocardioides aromaticivorans</name>
    <dbReference type="NCBI Taxonomy" id="200618"/>
    <lineage>
        <taxon>Bacteria</taxon>
        <taxon>Bacillati</taxon>
        <taxon>Actinomycetota</taxon>
        <taxon>Actinomycetes</taxon>
        <taxon>Propionibacteriales</taxon>
        <taxon>Nocardioidaceae</taxon>
        <taxon>Nocardioides</taxon>
    </lineage>
</organism>
<dbReference type="EMBL" id="JACBZM010000001">
    <property type="protein sequence ID" value="NYI46849.1"/>
    <property type="molecule type" value="Genomic_DNA"/>
</dbReference>
<dbReference type="InterPro" id="IPR011008">
    <property type="entry name" value="Dimeric_a/b-barrel"/>
</dbReference>
<evidence type="ECO:0008006" key="3">
    <source>
        <dbReference type="Google" id="ProtNLM"/>
    </source>
</evidence>
<evidence type="ECO:0000313" key="1">
    <source>
        <dbReference type="EMBL" id="NYI46849.1"/>
    </source>
</evidence>
<gene>
    <name evidence="1" type="ORF">BJ993_003929</name>
</gene>
<proteinExistence type="predicted"/>
<comment type="caution">
    <text evidence="1">The sequence shown here is derived from an EMBL/GenBank/DDBJ whole genome shotgun (WGS) entry which is preliminary data.</text>
</comment>
<evidence type="ECO:0000313" key="2">
    <source>
        <dbReference type="Proteomes" id="UP000562045"/>
    </source>
</evidence>
<name>A0A7Y9ZJZ4_9ACTN</name>
<dbReference type="RefSeq" id="WP_308645642.1">
    <property type="nucleotide sequence ID" value="NZ_JACBZM010000001.1"/>
</dbReference>
<protein>
    <recommendedName>
        <fullName evidence="3">EthD domain-containing protein</fullName>
    </recommendedName>
</protein>
<dbReference type="AlphaFoldDB" id="A0A7Y9ZJZ4"/>
<reference evidence="1 2" key="1">
    <citation type="submission" date="2020-07" db="EMBL/GenBank/DDBJ databases">
        <title>Sequencing the genomes of 1000 actinobacteria strains.</title>
        <authorList>
            <person name="Klenk H.-P."/>
        </authorList>
    </citation>
    <scope>NUCLEOTIDE SEQUENCE [LARGE SCALE GENOMIC DNA]</scope>
    <source>
        <strain evidence="1 2">DSM 15131</strain>
    </source>
</reference>
<sequence length="222" mass="23651">MKLIAALHDPAAAPRLLDAPFRDALAAAGATRLQVNVDDEAVAPAMRFGPGTPITAVVAVWTSASVGDALGVVHDLDGTADAWLVEEREPLVPPAVADGERADALANYAFLRRPEAMDHAAWRSDWLDRHTRVAIDTQGTFGYVQNPVLEVLTPGGHDVAGIVEELFPMAALGDQHAFYGSGGDDAELQRRFTELMDSCARFGAADGLDLVPTSRYCFLLGT</sequence>
<dbReference type="SUPFAM" id="SSF54909">
    <property type="entry name" value="Dimeric alpha+beta barrel"/>
    <property type="match status" value="1"/>
</dbReference>
<accession>A0A7Y9ZJZ4</accession>